<sequence length="421" mass="45326">METSFLCTTESTSPAYFQGAEFSPDGLCLLTSDTGSNTLLCYEPKPPFKPLLRSPEPSPIYSYCWYPNMDSSNPASCIYLSSARDQPLHLWDAYTGKLRASYRAYDSADEITSALSTQFSLDGSLIYAGFTNCVKVFRTDLPGRACVTLKTTPTKKSREGQKGIIGALACSPVYDNVWAAGSYAGSIYLYDDRTSAPAAELAGEEPASSERCLSGLKVNASKGAGKRALGEGGEQQEEDVMAKLARVKSEWYAKNVNSGITGLKWGDNCLYSSSRRGDGVVAWDMRMLADESSRRPHPVRAYARSGDTNQRLEFDLGDGGNKLFVGSKDSCVRVYQAATGEEIQTITGFDDCCNGISVSDRWGMLAVATGQRHYPLAGEGKGAGGSSGEESEGESEGEEGEEGEEEGDAERGGTLSVLKWK</sequence>
<feature type="compositionally biased region" description="Acidic residues" evidence="1">
    <location>
        <begin position="389"/>
        <end position="408"/>
    </location>
</feature>
<protein>
    <recommendedName>
        <fullName evidence="4">WD40 repeat-like protein</fullName>
    </recommendedName>
</protein>
<dbReference type="SMART" id="SM00320">
    <property type="entry name" value="WD40"/>
    <property type="match status" value="4"/>
</dbReference>
<dbReference type="PANTHER" id="PTHR13211:SF0">
    <property type="entry name" value="TELOMERASE CAJAL BODY PROTEIN 1"/>
    <property type="match status" value="1"/>
</dbReference>
<dbReference type="InterPro" id="IPR015943">
    <property type="entry name" value="WD40/YVTN_repeat-like_dom_sf"/>
</dbReference>
<dbReference type="InterPro" id="IPR036322">
    <property type="entry name" value="WD40_repeat_dom_sf"/>
</dbReference>
<organism evidence="2 3">
    <name type="scientific">Tetraparma gracilis</name>
    <dbReference type="NCBI Taxonomy" id="2962635"/>
    <lineage>
        <taxon>Eukaryota</taxon>
        <taxon>Sar</taxon>
        <taxon>Stramenopiles</taxon>
        <taxon>Ochrophyta</taxon>
        <taxon>Bolidophyceae</taxon>
        <taxon>Parmales</taxon>
        <taxon>Triparmaceae</taxon>
        <taxon>Tetraparma</taxon>
    </lineage>
</organism>
<comment type="caution">
    <text evidence="2">The sequence shown here is derived from an EMBL/GenBank/DDBJ whole genome shotgun (WGS) entry which is preliminary data.</text>
</comment>
<proteinExistence type="predicted"/>
<feature type="region of interest" description="Disordered" evidence="1">
    <location>
        <begin position="375"/>
        <end position="421"/>
    </location>
</feature>
<dbReference type="Gene3D" id="2.130.10.10">
    <property type="entry name" value="YVTN repeat-like/Quinoprotein amine dehydrogenase"/>
    <property type="match status" value="2"/>
</dbReference>
<dbReference type="InterPro" id="IPR051150">
    <property type="entry name" value="SWT21/TCAB1_mRNA_Telomere"/>
</dbReference>
<dbReference type="EMBL" id="BRYB01000169">
    <property type="protein sequence ID" value="GMI24434.1"/>
    <property type="molecule type" value="Genomic_DNA"/>
</dbReference>
<keyword evidence="3" id="KW-1185">Reference proteome</keyword>
<dbReference type="PANTHER" id="PTHR13211">
    <property type="entry name" value="TELOMERASE CAJAL BODY PROTEIN 1"/>
    <property type="match status" value="1"/>
</dbReference>
<name>A0ABQ6ME68_9STRA</name>
<dbReference type="SUPFAM" id="SSF50978">
    <property type="entry name" value="WD40 repeat-like"/>
    <property type="match status" value="1"/>
</dbReference>
<dbReference type="InterPro" id="IPR001680">
    <property type="entry name" value="WD40_rpt"/>
</dbReference>
<gene>
    <name evidence="2" type="ORF">TeGR_g10977</name>
</gene>
<evidence type="ECO:0000313" key="2">
    <source>
        <dbReference type="EMBL" id="GMI24434.1"/>
    </source>
</evidence>
<evidence type="ECO:0000256" key="1">
    <source>
        <dbReference type="SAM" id="MobiDB-lite"/>
    </source>
</evidence>
<reference evidence="2 3" key="1">
    <citation type="journal article" date="2023" name="Commun. Biol.">
        <title>Genome analysis of Parmales, the sister group of diatoms, reveals the evolutionary specialization of diatoms from phago-mixotrophs to photoautotrophs.</title>
        <authorList>
            <person name="Ban H."/>
            <person name="Sato S."/>
            <person name="Yoshikawa S."/>
            <person name="Yamada K."/>
            <person name="Nakamura Y."/>
            <person name="Ichinomiya M."/>
            <person name="Sato N."/>
            <person name="Blanc-Mathieu R."/>
            <person name="Endo H."/>
            <person name="Kuwata A."/>
            <person name="Ogata H."/>
        </authorList>
    </citation>
    <scope>NUCLEOTIDE SEQUENCE [LARGE SCALE GENOMIC DNA]</scope>
</reference>
<dbReference type="Proteomes" id="UP001165060">
    <property type="component" value="Unassembled WGS sequence"/>
</dbReference>
<accession>A0ABQ6ME68</accession>
<evidence type="ECO:0008006" key="4">
    <source>
        <dbReference type="Google" id="ProtNLM"/>
    </source>
</evidence>
<evidence type="ECO:0000313" key="3">
    <source>
        <dbReference type="Proteomes" id="UP001165060"/>
    </source>
</evidence>